<evidence type="ECO:0000313" key="6">
    <source>
        <dbReference type="Proteomes" id="UP000612456"/>
    </source>
</evidence>
<dbReference type="InterPro" id="IPR006059">
    <property type="entry name" value="SBP"/>
</dbReference>
<dbReference type="Gene3D" id="1.10.10.10">
    <property type="entry name" value="Winged helix-like DNA-binding domain superfamily/Winged helix DNA-binding domain"/>
    <property type="match status" value="1"/>
</dbReference>
<reference evidence="5" key="2">
    <citation type="submission" date="2020-09" db="EMBL/GenBank/DDBJ databases">
        <authorList>
            <person name="Sun Q."/>
            <person name="Zhou Y."/>
        </authorList>
    </citation>
    <scope>NUCLEOTIDE SEQUENCE</scope>
    <source>
        <strain evidence="5">CGMCC 1.15178</strain>
    </source>
</reference>
<dbReference type="PROSITE" id="PS50949">
    <property type="entry name" value="HTH_GNTR"/>
    <property type="match status" value="1"/>
</dbReference>
<dbReference type="InterPro" id="IPR050490">
    <property type="entry name" value="Bact_solute-bd_prot1"/>
</dbReference>
<dbReference type="Pfam" id="PF01547">
    <property type="entry name" value="SBP_bac_1"/>
    <property type="match status" value="1"/>
</dbReference>
<keyword evidence="1" id="KW-0805">Transcription regulation</keyword>
<feature type="domain" description="HTH gntR-type" evidence="4">
    <location>
        <begin position="5"/>
        <end position="73"/>
    </location>
</feature>
<comment type="caution">
    <text evidence="5">The sequence shown here is derived from an EMBL/GenBank/DDBJ whole genome shotgun (WGS) entry which is preliminary data.</text>
</comment>
<keyword evidence="3" id="KW-0804">Transcription</keyword>
<dbReference type="InterPro" id="IPR036388">
    <property type="entry name" value="WH-like_DNA-bd_sf"/>
</dbReference>
<evidence type="ECO:0000313" key="5">
    <source>
        <dbReference type="EMBL" id="GGD88707.1"/>
    </source>
</evidence>
<dbReference type="Proteomes" id="UP000612456">
    <property type="component" value="Unassembled WGS sequence"/>
</dbReference>
<accession>A0A916ZDY0</accession>
<sequence>MKRDDFRYVEMAGLLRTEIMSGYLRPGQYLLPEKELCQKYAISRNSLRQALELLTEEGLLVKMRGRGNKVADQLPAEPYGTNTLVVLSPYRSAFAEDALPILISLFKQQFPKVEVKLLYTGYLIENIMHDLTGLGLKPDIVLAWDRHFAEFESRDFVPVDDLISELSDIPEKLIGTFRKNEQLYAVPATYSPIFLACNPRLFESAGIHMPIEGWSLEQFVQAAKELTRDDDRDGMNETYGFGLSSSIIRWPVLAMKYSYNKRSHANRSVYLPADGLRDALDFMRNLIYKERICPVTEVGDWAFLNELFEDGQLAMILTTTLATNMKRQQFPVRMLPLPKRSGGSKGSLLIANGLMISRLSPNMDLAKRFLRFAADIEFQKRMARETGFLSIYDSVNRAVWSPYERNALGIHADHLEESHFIFDLFPNLGKPQEMERSMKKFWAGLESSEQLVNRLFQ</sequence>
<dbReference type="EMBL" id="BMHP01000004">
    <property type="protein sequence ID" value="GGD88707.1"/>
    <property type="molecule type" value="Genomic_DNA"/>
</dbReference>
<dbReference type="Pfam" id="PF00392">
    <property type="entry name" value="GntR"/>
    <property type="match status" value="1"/>
</dbReference>
<dbReference type="SUPFAM" id="SSF46785">
    <property type="entry name" value="Winged helix' DNA-binding domain"/>
    <property type="match status" value="1"/>
</dbReference>
<evidence type="ECO:0000256" key="1">
    <source>
        <dbReference type="ARBA" id="ARBA00023015"/>
    </source>
</evidence>
<evidence type="ECO:0000256" key="3">
    <source>
        <dbReference type="ARBA" id="ARBA00023163"/>
    </source>
</evidence>
<keyword evidence="2" id="KW-0238">DNA-binding</keyword>
<dbReference type="GO" id="GO:0003677">
    <property type="term" value="F:DNA binding"/>
    <property type="evidence" value="ECO:0007669"/>
    <property type="project" value="UniProtKB-KW"/>
</dbReference>
<reference evidence="5" key="1">
    <citation type="journal article" date="2014" name="Int. J. Syst. Evol. Microbiol.">
        <title>Complete genome sequence of Corynebacterium casei LMG S-19264T (=DSM 44701T), isolated from a smear-ripened cheese.</title>
        <authorList>
            <consortium name="US DOE Joint Genome Institute (JGI-PGF)"/>
            <person name="Walter F."/>
            <person name="Albersmeier A."/>
            <person name="Kalinowski J."/>
            <person name="Ruckert C."/>
        </authorList>
    </citation>
    <scope>NUCLEOTIDE SEQUENCE</scope>
    <source>
        <strain evidence="5">CGMCC 1.15178</strain>
    </source>
</reference>
<dbReference type="AlphaFoldDB" id="A0A916ZDY0"/>
<dbReference type="Gene3D" id="3.40.190.10">
    <property type="entry name" value="Periplasmic binding protein-like II"/>
    <property type="match status" value="1"/>
</dbReference>
<name>A0A916ZDY0_9BACL</name>
<dbReference type="GO" id="GO:0003700">
    <property type="term" value="F:DNA-binding transcription factor activity"/>
    <property type="evidence" value="ECO:0007669"/>
    <property type="project" value="InterPro"/>
</dbReference>
<gene>
    <name evidence="5" type="ORF">GCM10010911_54110</name>
</gene>
<organism evidence="5 6">
    <name type="scientific">Paenibacillus nasutitermitis</name>
    <dbReference type="NCBI Taxonomy" id="1652958"/>
    <lineage>
        <taxon>Bacteria</taxon>
        <taxon>Bacillati</taxon>
        <taxon>Bacillota</taxon>
        <taxon>Bacilli</taxon>
        <taxon>Bacillales</taxon>
        <taxon>Paenibacillaceae</taxon>
        <taxon>Paenibacillus</taxon>
    </lineage>
</organism>
<dbReference type="SMART" id="SM00345">
    <property type="entry name" value="HTH_GNTR"/>
    <property type="match status" value="1"/>
</dbReference>
<dbReference type="PANTHER" id="PTHR43649">
    <property type="entry name" value="ARABINOSE-BINDING PROTEIN-RELATED"/>
    <property type="match status" value="1"/>
</dbReference>
<evidence type="ECO:0000256" key="2">
    <source>
        <dbReference type="ARBA" id="ARBA00023125"/>
    </source>
</evidence>
<dbReference type="RefSeq" id="WP_188996908.1">
    <property type="nucleotide sequence ID" value="NZ_BMHP01000004.1"/>
</dbReference>
<dbReference type="InterPro" id="IPR000524">
    <property type="entry name" value="Tscrpt_reg_HTH_GntR"/>
</dbReference>
<protein>
    <recommendedName>
        <fullName evidence="4">HTH gntR-type domain-containing protein</fullName>
    </recommendedName>
</protein>
<evidence type="ECO:0000259" key="4">
    <source>
        <dbReference type="PROSITE" id="PS50949"/>
    </source>
</evidence>
<dbReference type="SUPFAM" id="SSF53850">
    <property type="entry name" value="Periplasmic binding protein-like II"/>
    <property type="match status" value="1"/>
</dbReference>
<dbReference type="PANTHER" id="PTHR43649:SF30">
    <property type="entry name" value="ABC TRANSPORTER SUBSTRATE-BINDING PROTEIN"/>
    <property type="match status" value="1"/>
</dbReference>
<dbReference type="PRINTS" id="PR00035">
    <property type="entry name" value="HTHGNTR"/>
</dbReference>
<keyword evidence="6" id="KW-1185">Reference proteome</keyword>
<dbReference type="InterPro" id="IPR036390">
    <property type="entry name" value="WH_DNA-bd_sf"/>
</dbReference>
<proteinExistence type="predicted"/>